<evidence type="ECO:0000256" key="3">
    <source>
        <dbReference type="SAM" id="SignalP"/>
    </source>
</evidence>
<sequence>MFISSRASLASIASCLLFPCVSGFQSHQLGLASIKRFGTSYTIMQASSGSPDVAVLFDFDGTVGDTETPAMEIAYWELAPYFKSSTEDGVLPEKLPWMQENAGKPFEQMIEAVEEERKAAGLPSVAEVRANAGENPTAMEVVNGRRVDYFKLKSLQQLREEGALPADVVEQQKAETVEILSFLTQPCPGVMEVISALQDNHGIPVAVATTSPKPRVPLCIKTIGLDTIFTPDKVHSGESDFTPPEFKPSPAVYLKAAQAESCDPTNCVAVEDSASGVGSASNAGIGLIVGYVGASHIPEEKKESHAASLMAGKRATSGRGAEIVLQDMTDLPTVVLAYQGMKKSGSGATLSSVLSGLGESLKGRYWLNGVN</sequence>
<dbReference type="NCBIfam" id="TIGR01509">
    <property type="entry name" value="HAD-SF-IA-v3"/>
    <property type="match status" value="1"/>
</dbReference>
<accession>A0A7S2V246</accession>
<reference evidence="4" key="1">
    <citation type="submission" date="2021-01" db="EMBL/GenBank/DDBJ databases">
        <authorList>
            <person name="Corre E."/>
            <person name="Pelletier E."/>
            <person name="Niang G."/>
            <person name="Scheremetjew M."/>
            <person name="Finn R."/>
            <person name="Kale V."/>
            <person name="Holt S."/>
            <person name="Cochrane G."/>
            <person name="Meng A."/>
            <person name="Brown T."/>
            <person name="Cohen L."/>
        </authorList>
    </citation>
    <scope>NUCLEOTIDE SEQUENCE</scope>
    <source>
        <strain evidence="4">CCMP1661</strain>
    </source>
</reference>
<feature type="chain" id="PRO_5030907495" evidence="3">
    <location>
        <begin position="24"/>
        <end position="371"/>
    </location>
</feature>
<dbReference type="EMBL" id="HBHR01012293">
    <property type="protein sequence ID" value="CAD9863606.1"/>
    <property type="molecule type" value="Transcribed_RNA"/>
</dbReference>
<evidence type="ECO:0000256" key="1">
    <source>
        <dbReference type="ARBA" id="ARBA00022723"/>
    </source>
</evidence>
<dbReference type="GO" id="GO:0003824">
    <property type="term" value="F:catalytic activity"/>
    <property type="evidence" value="ECO:0007669"/>
    <property type="project" value="UniProtKB-ARBA"/>
</dbReference>
<evidence type="ECO:0000313" key="4">
    <source>
        <dbReference type="EMBL" id="CAD9863606.1"/>
    </source>
</evidence>
<keyword evidence="3" id="KW-0732">Signal</keyword>
<dbReference type="GO" id="GO:0046872">
    <property type="term" value="F:metal ion binding"/>
    <property type="evidence" value="ECO:0007669"/>
    <property type="project" value="UniProtKB-KW"/>
</dbReference>
<protein>
    <submittedName>
        <fullName evidence="4">Uncharacterized protein</fullName>
    </submittedName>
</protein>
<dbReference type="PANTHER" id="PTHR46193">
    <property type="entry name" value="6-PHOSPHOGLUCONATE PHOSPHATASE"/>
    <property type="match status" value="1"/>
</dbReference>
<name>A0A7S2V246_9STRA</name>
<proteinExistence type="predicted"/>
<dbReference type="InterPro" id="IPR036412">
    <property type="entry name" value="HAD-like_sf"/>
</dbReference>
<dbReference type="CDD" id="cd07505">
    <property type="entry name" value="HAD_BPGM-like"/>
    <property type="match status" value="1"/>
</dbReference>
<dbReference type="InterPro" id="IPR006439">
    <property type="entry name" value="HAD-SF_hydro_IA"/>
</dbReference>
<feature type="signal peptide" evidence="3">
    <location>
        <begin position="1"/>
        <end position="23"/>
    </location>
</feature>
<keyword evidence="2" id="KW-0460">Magnesium</keyword>
<dbReference type="InterPro" id="IPR051600">
    <property type="entry name" value="Beta-PGM-like"/>
</dbReference>
<keyword evidence="1" id="KW-0479">Metal-binding</keyword>
<dbReference type="AlphaFoldDB" id="A0A7S2V246"/>
<gene>
    <name evidence="4" type="ORF">FJAP1339_LOCUS5997</name>
</gene>
<organism evidence="4">
    <name type="scientific">Fibrocapsa japonica</name>
    <dbReference type="NCBI Taxonomy" id="94617"/>
    <lineage>
        <taxon>Eukaryota</taxon>
        <taxon>Sar</taxon>
        <taxon>Stramenopiles</taxon>
        <taxon>Ochrophyta</taxon>
        <taxon>Raphidophyceae</taxon>
        <taxon>Chattonellales</taxon>
        <taxon>Chattonellaceae</taxon>
        <taxon>Fibrocapsa</taxon>
    </lineage>
</organism>
<dbReference type="SFLD" id="SFLDG01129">
    <property type="entry name" value="C1.5:_HAD__Beta-PGM__Phosphata"/>
    <property type="match status" value="1"/>
</dbReference>
<dbReference type="InterPro" id="IPR023214">
    <property type="entry name" value="HAD_sf"/>
</dbReference>
<dbReference type="SFLD" id="SFLDS00003">
    <property type="entry name" value="Haloacid_Dehalogenase"/>
    <property type="match status" value="1"/>
</dbReference>
<dbReference type="PANTHER" id="PTHR46193:SF10">
    <property type="entry name" value="6-PHOSPHOGLUCONATE PHOSPHATASE"/>
    <property type="match status" value="1"/>
</dbReference>
<dbReference type="Pfam" id="PF00702">
    <property type="entry name" value="Hydrolase"/>
    <property type="match status" value="1"/>
</dbReference>
<dbReference type="SUPFAM" id="SSF56784">
    <property type="entry name" value="HAD-like"/>
    <property type="match status" value="1"/>
</dbReference>
<evidence type="ECO:0000256" key="2">
    <source>
        <dbReference type="ARBA" id="ARBA00022842"/>
    </source>
</evidence>
<dbReference type="Gene3D" id="3.40.50.1000">
    <property type="entry name" value="HAD superfamily/HAD-like"/>
    <property type="match status" value="1"/>
</dbReference>